<sequence length="129" mass="14124">MKVCWKQEAPTSVTCISLSRLCVVARKVAASVSVKNNLMTLDSRTKATWQMVSATLVGVENPKRTPDEERLLGQKIIAAARAQEDASRSPPTSRSGEDNQGVRLSFRTVALVIAICVDLAASFTLRRRH</sequence>
<comment type="caution">
    <text evidence="2">The sequence shown here is derived from an EMBL/GenBank/DDBJ whole genome shotgun (WGS) entry which is preliminary data.</text>
</comment>
<evidence type="ECO:0000313" key="3">
    <source>
        <dbReference type="Proteomes" id="UP000054783"/>
    </source>
</evidence>
<dbReference type="Proteomes" id="UP000054783">
    <property type="component" value="Unassembled WGS sequence"/>
</dbReference>
<dbReference type="EMBL" id="JYDQ01000319">
    <property type="protein sequence ID" value="KRY08636.1"/>
    <property type="molecule type" value="Genomic_DNA"/>
</dbReference>
<feature type="region of interest" description="Disordered" evidence="1">
    <location>
        <begin position="80"/>
        <end position="100"/>
    </location>
</feature>
<proteinExistence type="predicted"/>
<dbReference type="OrthoDB" id="10539786at2759"/>
<reference evidence="2 3" key="1">
    <citation type="submission" date="2015-01" db="EMBL/GenBank/DDBJ databases">
        <title>Evolution of Trichinella species and genotypes.</title>
        <authorList>
            <person name="Korhonen P.K."/>
            <person name="Edoardo P."/>
            <person name="Giuseppe L.R."/>
            <person name="Gasser R.B."/>
        </authorList>
    </citation>
    <scope>NUCLEOTIDE SEQUENCE [LARGE SCALE GENOMIC DNA]</scope>
    <source>
        <strain evidence="2">ISS2496</strain>
    </source>
</reference>
<evidence type="ECO:0000313" key="2">
    <source>
        <dbReference type="EMBL" id="KRY08636.1"/>
    </source>
</evidence>
<gene>
    <name evidence="2" type="ORF">T12_16128</name>
</gene>
<dbReference type="AlphaFoldDB" id="A0A0V0Z8G2"/>
<evidence type="ECO:0000256" key="1">
    <source>
        <dbReference type="SAM" id="MobiDB-lite"/>
    </source>
</evidence>
<accession>A0A0V0Z8G2</accession>
<name>A0A0V0Z8G2_9BILA</name>
<keyword evidence="3" id="KW-1185">Reference proteome</keyword>
<protein>
    <submittedName>
        <fullName evidence="2">Uncharacterized protein</fullName>
    </submittedName>
</protein>
<organism evidence="2 3">
    <name type="scientific">Trichinella patagoniensis</name>
    <dbReference type="NCBI Taxonomy" id="990121"/>
    <lineage>
        <taxon>Eukaryota</taxon>
        <taxon>Metazoa</taxon>
        <taxon>Ecdysozoa</taxon>
        <taxon>Nematoda</taxon>
        <taxon>Enoplea</taxon>
        <taxon>Dorylaimia</taxon>
        <taxon>Trichinellida</taxon>
        <taxon>Trichinellidae</taxon>
        <taxon>Trichinella</taxon>
    </lineage>
</organism>